<name>A0ABN3TCP0_9ACTN</name>
<accession>A0ABN3TCP0</accession>
<feature type="compositionally biased region" description="Low complexity" evidence="1">
    <location>
        <begin position="154"/>
        <end position="169"/>
    </location>
</feature>
<organism evidence="2 3">
    <name type="scientific">Streptomyces violaceolatus</name>
    <dbReference type="NCBI Taxonomy" id="67378"/>
    <lineage>
        <taxon>Bacteria</taxon>
        <taxon>Bacillati</taxon>
        <taxon>Actinomycetota</taxon>
        <taxon>Actinomycetes</taxon>
        <taxon>Kitasatosporales</taxon>
        <taxon>Streptomycetaceae</taxon>
        <taxon>Streptomyces</taxon>
        <taxon>Streptomyces violaceoruber group</taxon>
    </lineage>
</organism>
<protein>
    <submittedName>
        <fullName evidence="2">Uncharacterized protein</fullName>
    </submittedName>
</protein>
<keyword evidence="3" id="KW-1185">Reference proteome</keyword>
<reference evidence="2 3" key="1">
    <citation type="journal article" date="2019" name="Int. J. Syst. Evol. Microbiol.">
        <title>The Global Catalogue of Microorganisms (GCM) 10K type strain sequencing project: providing services to taxonomists for standard genome sequencing and annotation.</title>
        <authorList>
            <consortium name="The Broad Institute Genomics Platform"/>
            <consortium name="The Broad Institute Genome Sequencing Center for Infectious Disease"/>
            <person name="Wu L."/>
            <person name="Ma J."/>
        </authorList>
    </citation>
    <scope>NUCLEOTIDE SEQUENCE [LARGE SCALE GENOMIC DNA]</scope>
    <source>
        <strain evidence="2 3">JCM 4531</strain>
    </source>
</reference>
<gene>
    <name evidence="2" type="ORF">GCM10010310_64880</name>
</gene>
<dbReference type="EMBL" id="BAAASK010000028">
    <property type="protein sequence ID" value="GAA2698770.1"/>
    <property type="molecule type" value="Genomic_DNA"/>
</dbReference>
<evidence type="ECO:0000256" key="1">
    <source>
        <dbReference type="SAM" id="MobiDB-lite"/>
    </source>
</evidence>
<feature type="region of interest" description="Disordered" evidence="1">
    <location>
        <begin position="1"/>
        <end position="211"/>
    </location>
</feature>
<evidence type="ECO:0000313" key="3">
    <source>
        <dbReference type="Proteomes" id="UP001499989"/>
    </source>
</evidence>
<proteinExistence type="predicted"/>
<comment type="caution">
    <text evidence="2">The sequence shown here is derived from an EMBL/GenBank/DDBJ whole genome shotgun (WGS) entry which is preliminary data.</text>
</comment>
<feature type="compositionally biased region" description="Acidic residues" evidence="1">
    <location>
        <begin position="83"/>
        <end position="107"/>
    </location>
</feature>
<dbReference type="Proteomes" id="UP001499989">
    <property type="component" value="Unassembled WGS sequence"/>
</dbReference>
<evidence type="ECO:0000313" key="2">
    <source>
        <dbReference type="EMBL" id="GAA2698770.1"/>
    </source>
</evidence>
<sequence>MPYVLSRLTVRSYTPSGEPQELCSSPAGFSPHPPGRPKQTVSAGTSTRRHPWGRDDEQDDADAEERGSSPPAGGCPVGAEPEGAVEEGTFEEPEAEADADADADAEAPSEPASAVECDAAGAAPEVGPESATLRPIGEEFPTRGIPKTARRSPATAVIAETTAATSPIRRPGEAPPPEPLKSPTEPLCHRSGSLPSGTPAPPVLGRARRHP</sequence>